<keyword evidence="4 6" id="KW-1133">Transmembrane helix</keyword>
<proteinExistence type="predicted"/>
<feature type="transmembrane region" description="Helical" evidence="6">
    <location>
        <begin position="315"/>
        <end position="338"/>
    </location>
</feature>
<dbReference type="InterPro" id="IPR018076">
    <property type="entry name" value="T2SS_GspF_dom"/>
</dbReference>
<dbReference type="Pfam" id="PF00482">
    <property type="entry name" value="T2SSF"/>
    <property type="match status" value="2"/>
</dbReference>
<evidence type="ECO:0000256" key="4">
    <source>
        <dbReference type="ARBA" id="ARBA00022989"/>
    </source>
</evidence>
<evidence type="ECO:0000256" key="1">
    <source>
        <dbReference type="ARBA" id="ARBA00004651"/>
    </source>
</evidence>
<dbReference type="PANTHER" id="PTHR30012:SF0">
    <property type="entry name" value="TYPE II SECRETION SYSTEM PROTEIN F-RELATED"/>
    <property type="match status" value="1"/>
</dbReference>
<dbReference type="PANTHER" id="PTHR30012">
    <property type="entry name" value="GENERAL SECRETION PATHWAY PROTEIN"/>
    <property type="match status" value="1"/>
</dbReference>
<accession>A0ABS6JGA6</accession>
<dbReference type="NCBIfam" id="NF041012">
    <property type="entry name" value="T4P_ComGB"/>
    <property type="match status" value="1"/>
</dbReference>
<protein>
    <submittedName>
        <fullName evidence="8">Type II secretion system F family protein</fullName>
    </submittedName>
</protein>
<dbReference type="InterPro" id="IPR047692">
    <property type="entry name" value="T4P_ComGB"/>
</dbReference>
<feature type="transmembrane region" description="Helical" evidence="6">
    <location>
        <begin position="111"/>
        <end position="134"/>
    </location>
</feature>
<evidence type="ECO:0000256" key="3">
    <source>
        <dbReference type="ARBA" id="ARBA00022692"/>
    </source>
</evidence>
<comment type="subcellular location">
    <subcellularLocation>
        <location evidence="1">Cell membrane</location>
        <topology evidence="1">Multi-pass membrane protein</topology>
    </subcellularLocation>
</comment>
<keyword evidence="2" id="KW-1003">Cell membrane</keyword>
<name>A0ABS6JGA6_9BACI</name>
<feature type="domain" description="Type II secretion system protein GspF" evidence="7">
    <location>
        <begin position="15"/>
        <end position="129"/>
    </location>
</feature>
<keyword evidence="3 6" id="KW-0812">Transmembrane</keyword>
<reference evidence="8 9" key="1">
    <citation type="submission" date="2021-06" db="EMBL/GenBank/DDBJ databases">
        <title>Bacillus sp. RD4P76, an endophyte from a halophyte.</title>
        <authorList>
            <person name="Sun J.-Q."/>
        </authorList>
    </citation>
    <scope>NUCLEOTIDE SEQUENCE [LARGE SCALE GENOMIC DNA]</scope>
    <source>
        <strain evidence="8 9">CGMCC 1.15917</strain>
    </source>
</reference>
<evidence type="ECO:0000313" key="8">
    <source>
        <dbReference type="EMBL" id="MBU9712239.1"/>
    </source>
</evidence>
<evidence type="ECO:0000256" key="2">
    <source>
        <dbReference type="ARBA" id="ARBA00022475"/>
    </source>
</evidence>
<dbReference type="InterPro" id="IPR003004">
    <property type="entry name" value="GspF/PilC"/>
</dbReference>
<organism evidence="8 9">
    <name type="scientific">Evansella tamaricis</name>
    <dbReference type="NCBI Taxonomy" id="2069301"/>
    <lineage>
        <taxon>Bacteria</taxon>
        <taxon>Bacillati</taxon>
        <taxon>Bacillota</taxon>
        <taxon>Bacilli</taxon>
        <taxon>Bacillales</taxon>
        <taxon>Bacillaceae</taxon>
        <taxon>Evansella</taxon>
    </lineage>
</organism>
<evidence type="ECO:0000313" key="9">
    <source>
        <dbReference type="Proteomes" id="UP000784880"/>
    </source>
</evidence>
<gene>
    <name evidence="8" type="ORF">KS419_10840</name>
</gene>
<evidence type="ECO:0000256" key="6">
    <source>
        <dbReference type="SAM" id="Phobius"/>
    </source>
</evidence>
<feature type="transmembrane region" description="Helical" evidence="6">
    <location>
        <begin position="154"/>
        <end position="181"/>
    </location>
</feature>
<dbReference type="RefSeq" id="WP_217066424.1">
    <property type="nucleotide sequence ID" value="NZ_JAHQCS010000095.1"/>
</dbReference>
<dbReference type="EMBL" id="JAHQCS010000095">
    <property type="protein sequence ID" value="MBU9712239.1"/>
    <property type="molecule type" value="Genomic_DNA"/>
</dbReference>
<evidence type="ECO:0000256" key="5">
    <source>
        <dbReference type="ARBA" id="ARBA00023136"/>
    </source>
</evidence>
<dbReference type="Proteomes" id="UP000784880">
    <property type="component" value="Unassembled WGS sequence"/>
</dbReference>
<evidence type="ECO:0000259" key="7">
    <source>
        <dbReference type="Pfam" id="PF00482"/>
    </source>
</evidence>
<sequence length="341" mass="38911">MGKRVFRNNLARSDWLLQLHSLFDEGYSLSESLQLLMEFEKGKRKDWCRNLYLALEAGDDLAPQLSAGGFSKEVINIIHLSERYGDLKKGLMNGSSILKKKHELSHKGKKVLSYPLFLFVGLIIMGSILSEGVFPHFLAFFESVDQELPVMTKLVIVLLSIFKLPVLLVLLGIIFLVIIWFRRKSVYEQIHFCMKIPFIRPVMKTILTYYLASQLAPLLVNGFSLHRALVILQEDSQLPFFQIEATSIMQDLINGDLLSESIEKRTYFEGQLSSIIALGEAKGSIGKELEKYANFLFRTTFDRIQHGMTVLQPMLIGLIGIVVMFLFLSMMLPIFHIVDGW</sequence>
<keyword evidence="5 6" id="KW-0472">Membrane</keyword>
<keyword evidence="9" id="KW-1185">Reference proteome</keyword>
<comment type="caution">
    <text evidence="8">The sequence shown here is derived from an EMBL/GenBank/DDBJ whole genome shotgun (WGS) entry which is preliminary data.</text>
</comment>
<feature type="domain" description="Type II secretion system protein GspF" evidence="7">
    <location>
        <begin position="212"/>
        <end position="333"/>
    </location>
</feature>